<dbReference type="AlphaFoldDB" id="A0A843VS10"/>
<dbReference type="InterPro" id="IPR036770">
    <property type="entry name" value="Ankyrin_rpt-contain_sf"/>
</dbReference>
<dbReference type="PANTHER" id="PTHR24171">
    <property type="entry name" value="ANKYRIN REPEAT DOMAIN-CONTAINING PROTEIN 39-RELATED"/>
    <property type="match status" value="1"/>
</dbReference>
<evidence type="ECO:0000256" key="2">
    <source>
        <dbReference type="ARBA" id="ARBA00023043"/>
    </source>
</evidence>
<gene>
    <name evidence="6" type="ORF">Taro_029734</name>
</gene>
<dbReference type="EMBL" id="NMUH01001996">
    <property type="protein sequence ID" value="MQL97047.1"/>
    <property type="molecule type" value="Genomic_DNA"/>
</dbReference>
<evidence type="ECO:0000313" key="6">
    <source>
        <dbReference type="EMBL" id="MQL97047.1"/>
    </source>
</evidence>
<reference evidence="6" key="1">
    <citation type="submission" date="2017-07" db="EMBL/GenBank/DDBJ databases">
        <title>Taro Niue Genome Assembly and Annotation.</title>
        <authorList>
            <person name="Atibalentja N."/>
            <person name="Keating K."/>
            <person name="Fields C.J."/>
        </authorList>
    </citation>
    <scope>NUCLEOTIDE SEQUENCE</scope>
    <source>
        <strain evidence="6">Niue_2</strain>
        <tissue evidence="6">Leaf</tissue>
    </source>
</reference>
<evidence type="ECO:0000256" key="1">
    <source>
        <dbReference type="ARBA" id="ARBA00022737"/>
    </source>
</evidence>
<dbReference type="InterPro" id="IPR013783">
    <property type="entry name" value="Ig-like_fold"/>
</dbReference>
<dbReference type="Pfam" id="PF00023">
    <property type="entry name" value="Ank"/>
    <property type="match status" value="1"/>
</dbReference>
<dbReference type="PROSITE" id="PS50088">
    <property type="entry name" value="ANK_REPEAT"/>
    <property type="match status" value="6"/>
</dbReference>
<dbReference type="SUPFAM" id="SSF49354">
    <property type="entry name" value="PapD-like"/>
    <property type="match status" value="1"/>
</dbReference>
<protein>
    <recommendedName>
        <fullName evidence="5">MSP domain-containing protein</fullName>
    </recommendedName>
</protein>
<keyword evidence="2 3" id="KW-0040">ANK repeat</keyword>
<comment type="caution">
    <text evidence="6">The sequence shown here is derived from an EMBL/GenBank/DDBJ whole genome shotgun (WGS) entry which is preliminary data.</text>
</comment>
<dbReference type="SUPFAM" id="SSF48403">
    <property type="entry name" value="Ankyrin repeat"/>
    <property type="match status" value="1"/>
</dbReference>
<dbReference type="PANTHER" id="PTHR24171:SF9">
    <property type="entry name" value="ANKYRIN REPEAT DOMAIN-CONTAINING PROTEIN 39"/>
    <property type="match status" value="1"/>
</dbReference>
<proteinExistence type="predicted"/>
<accession>A0A843VS10</accession>
<sequence>MEKLVEVAEQEVVVDFQMGVKCRATVNLKSLHPTAYVAFKVQTSSPHKFLVNPPSGLLSPLSAATFQVILKPQSQLPSPLPRSGSDRFLIKAAVVLQEDLPSNPDAVNAWFSARPHLATQDTRLKVVYAGALLLRHAVSDGDADAVRQILRRQKSLVSRLGPGESISLLRSASTCRDPAVLNLLVEAGWKAPKQKAPGPISTISSTTIGSGISNSKEAAQGKPSAGVVDGTAAASSSKGWTPLHSAAASGSYDALVRLMVDSVPQELDRRDGEGRTPLHLAIIKGHIRCVRALLERGADRNARSNDGRTPLHKAAALGAEEMVALLLDMGADPSILTARGRSPLDVARDKGHQEVVEILERGEMVLTAARRGEVKRLESLLRKGLGANGRDQYGMTALHSAAVKGHRDVVRLLAEFGAELECQDVEGHTPLHLAVEGGCVDTVEALIDLGADVNAKSRRGATPLYMARSMGYDAVSQLLVSRGAASSSVASSSNSSLSPALLQS</sequence>
<dbReference type="OrthoDB" id="194358at2759"/>
<dbReference type="SMR" id="A0A843VS10"/>
<dbReference type="Proteomes" id="UP000652761">
    <property type="component" value="Unassembled WGS sequence"/>
</dbReference>
<dbReference type="Pfam" id="PF12796">
    <property type="entry name" value="Ank_2"/>
    <property type="match status" value="2"/>
</dbReference>
<dbReference type="Gene3D" id="1.25.40.20">
    <property type="entry name" value="Ankyrin repeat-containing domain"/>
    <property type="match status" value="4"/>
</dbReference>
<dbReference type="InterPro" id="IPR008962">
    <property type="entry name" value="PapD-like_sf"/>
</dbReference>
<evidence type="ECO:0000313" key="7">
    <source>
        <dbReference type="Proteomes" id="UP000652761"/>
    </source>
</evidence>
<dbReference type="PRINTS" id="PR01415">
    <property type="entry name" value="ANKYRIN"/>
</dbReference>
<dbReference type="Pfam" id="PF00635">
    <property type="entry name" value="Motile_Sperm"/>
    <property type="match status" value="1"/>
</dbReference>
<organism evidence="6 7">
    <name type="scientific">Colocasia esculenta</name>
    <name type="common">Wild taro</name>
    <name type="synonym">Arum esculentum</name>
    <dbReference type="NCBI Taxonomy" id="4460"/>
    <lineage>
        <taxon>Eukaryota</taxon>
        <taxon>Viridiplantae</taxon>
        <taxon>Streptophyta</taxon>
        <taxon>Embryophyta</taxon>
        <taxon>Tracheophyta</taxon>
        <taxon>Spermatophyta</taxon>
        <taxon>Magnoliopsida</taxon>
        <taxon>Liliopsida</taxon>
        <taxon>Araceae</taxon>
        <taxon>Aroideae</taxon>
        <taxon>Colocasieae</taxon>
        <taxon>Colocasia</taxon>
    </lineage>
</organism>
<dbReference type="InterPro" id="IPR002110">
    <property type="entry name" value="Ankyrin_rpt"/>
</dbReference>
<feature type="repeat" description="ANK" evidence="3">
    <location>
        <begin position="393"/>
        <end position="425"/>
    </location>
</feature>
<evidence type="ECO:0000259" key="5">
    <source>
        <dbReference type="PROSITE" id="PS50202"/>
    </source>
</evidence>
<feature type="repeat" description="ANK" evidence="3">
    <location>
        <begin position="459"/>
        <end position="491"/>
    </location>
</feature>
<feature type="repeat" description="ANK" evidence="3">
    <location>
        <begin position="273"/>
        <end position="305"/>
    </location>
</feature>
<dbReference type="SMART" id="SM00248">
    <property type="entry name" value="ANK"/>
    <property type="match status" value="8"/>
</dbReference>
<dbReference type="Gene3D" id="2.60.40.10">
    <property type="entry name" value="Immunoglobulins"/>
    <property type="match status" value="1"/>
</dbReference>
<dbReference type="InterPro" id="IPR000535">
    <property type="entry name" value="MSP_dom"/>
</dbReference>
<dbReference type="Pfam" id="PF13637">
    <property type="entry name" value="Ank_4"/>
    <property type="match status" value="1"/>
</dbReference>
<feature type="domain" description="MSP" evidence="5">
    <location>
        <begin position="1"/>
        <end position="129"/>
    </location>
</feature>
<feature type="region of interest" description="Disordered" evidence="4">
    <location>
        <begin position="214"/>
        <end position="242"/>
    </location>
</feature>
<feature type="repeat" description="ANK" evidence="3">
    <location>
        <begin position="426"/>
        <end position="458"/>
    </location>
</feature>
<feature type="repeat" description="ANK" evidence="3">
    <location>
        <begin position="306"/>
        <end position="338"/>
    </location>
</feature>
<keyword evidence="7" id="KW-1185">Reference proteome</keyword>
<name>A0A843VS10_COLES</name>
<dbReference type="PROSITE" id="PS50297">
    <property type="entry name" value="ANK_REP_REGION"/>
    <property type="match status" value="6"/>
</dbReference>
<evidence type="ECO:0000256" key="4">
    <source>
        <dbReference type="SAM" id="MobiDB-lite"/>
    </source>
</evidence>
<evidence type="ECO:0000256" key="3">
    <source>
        <dbReference type="PROSITE-ProRule" id="PRU00023"/>
    </source>
</evidence>
<keyword evidence="1" id="KW-0677">Repeat</keyword>
<feature type="repeat" description="ANK" evidence="3">
    <location>
        <begin position="238"/>
        <end position="261"/>
    </location>
</feature>
<dbReference type="PROSITE" id="PS50202">
    <property type="entry name" value="MSP"/>
    <property type="match status" value="1"/>
</dbReference>